<evidence type="ECO:0000313" key="3">
    <source>
        <dbReference type="Proteomes" id="UP000199702"/>
    </source>
</evidence>
<keyword evidence="1" id="KW-0812">Transmembrane</keyword>
<keyword evidence="1" id="KW-1133">Transmembrane helix</keyword>
<feature type="transmembrane region" description="Helical" evidence="1">
    <location>
        <begin position="408"/>
        <end position="424"/>
    </location>
</feature>
<feature type="transmembrane region" description="Helical" evidence="1">
    <location>
        <begin position="128"/>
        <end position="146"/>
    </location>
</feature>
<protein>
    <recommendedName>
        <fullName evidence="4">Dolichyl-phosphate-mannose-protein mannosyltransferase</fullName>
    </recommendedName>
</protein>
<dbReference type="RefSeq" id="WP_091307681.1">
    <property type="nucleotide sequence ID" value="NZ_CBCSJU010000001.1"/>
</dbReference>
<name>A0A1H6QZJ4_9FLAO</name>
<feature type="transmembrane region" description="Helical" evidence="1">
    <location>
        <begin position="158"/>
        <end position="186"/>
    </location>
</feature>
<evidence type="ECO:0000256" key="1">
    <source>
        <dbReference type="SAM" id="Phobius"/>
    </source>
</evidence>
<accession>A0A1H6QZJ4</accession>
<gene>
    <name evidence="2" type="ORF">SAMN05660918_0605</name>
</gene>
<dbReference type="EMBL" id="FNYA01000001">
    <property type="protein sequence ID" value="SEI44372.1"/>
    <property type="molecule type" value="Genomic_DNA"/>
</dbReference>
<feature type="transmembrane region" description="Helical" evidence="1">
    <location>
        <begin position="76"/>
        <end position="94"/>
    </location>
</feature>
<dbReference type="OrthoDB" id="996005at2"/>
<feature type="transmembrane region" description="Helical" evidence="1">
    <location>
        <begin position="12"/>
        <end position="32"/>
    </location>
</feature>
<organism evidence="2 3">
    <name type="scientific">Flavobacterium terrigena</name>
    <dbReference type="NCBI Taxonomy" id="402734"/>
    <lineage>
        <taxon>Bacteria</taxon>
        <taxon>Pseudomonadati</taxon>
        <taxon>Bacteroidota</taxon>
        <taxon>Flavobacteriia</taxon>
        <taxon>Flavobacteriales</taxon>
        <taxon>Flavobacteriaceae</taxon>
        <taxon>Flavobacterium</taxon>
    </lineage>
</organism>
<feature type="transmembrane region" description="Helical" evidence="1">
    <location>
        <begin position="348"/>
        <end position="371"/>
    </location>
</feature>
<feature type="transmembrane region" description="Helical" evidence="1">
    <location>
        <begin position="198"/>
        <end position="217"/>
    </location>
</feature>
<sequence length="441" mass="52052">MKSHLLNNKHIYGLILLLFIAKLFFFMGYNTFSESPDSWAFNHFVTELINNNFDDYIGERTPGYPYLVYLLNHDKILVVLVQMLMGMITAFFWFKTLVNLNFSNKVAFFVTLFSALYLQNFFYETFILAETFMLLLNSIVFYFLLNNYFEKKEIIVEVVLSILLAILILIKPFFIFYPFLIFALYLIKKFSVKKLVSVKLIIFILPMYAYFSWCSFVEEKIGYFEPTAYFGLNLAQNCLYFAEKGPKEYDYIIKPYVKYRDEMLKNGEDASMAVWKVWGGQHLAPKYTKFADVTNQFGKYAKATIASNLGDYFYYAITNSWFDFWKVYDMKPLMEFQDNAFNSVISVINSIQMIIVLILKFAFLLLSFYYLYDLLKNRKINTIMILLAFIHAAAILQALVVYGTNAKYAFPYEFFMIVVVLLFLKEKFNWFSKPQDTSQLE</sequence>
<dbReference type="STRING" id="402734.SAMN05660918_0605"/>
<evidence type="ECO:0008006" key="4">
    <source>
        <dbReference type="Google" id="ProtNLM"/>
    </source>
</evidence>
<dbReference type="Proteomes" id="UP000199702">
    <property type="component" value="Unassembled WGS sequence"/>
</dbReference>
<feature type="transmembrane region" description="Helical" evidence="1">
    <location>
        <begin position="106"/>
        <end position="122"/>
    </location>
</feature>
<evidence type="ECO:0000313" key="2">
    <source>
        <dbReference type="EMBL" id="SEI44372.1"/>
    </source>
</evidence>
<dbReference type="AlphaFoldDB" id="A0A1H6QZJ4"/>
<keyword evidence="3" id="KW-1185">Reference proteome</keyword>
<proteinExistence type="predicted"/>
<keyword evidence="1" id="KW-0472">Membrane</keyword>
<feature type="transmembrane region" description="Helical" evidence="1">
    <location>
        <begin position="383"/>
        <end position="402"/>
    </location>
</feature>
<reference evidence="3" key="1">
    <citation type="submission" date="2016-10" db="EMBL/GenBank/DDBJ databases">
        <authorList>
            <person name="Varghese N."/>
            <person name="Submissions S."/>
        </authorList>
    </citation>
    <scope>NUCLEOTIDE SEQUENCE [LARGE SCALE GENOMIC DNA]</scope>
    <source>
        <strain evidence="3">DSM 17934</strain>
    </source>
</reference>